<dbReference type="KEGG" id="pte:PTT_07998"/>
<dbReference type="HOGENOM" id="CLU_110347_0_0_1"/>
<keyword evidence="3" id="KW-1185">Reference proteome</keyword>
<feature type="signal peptide" evidence="1">
    <location>
        <begin position="1"/>
        <end position="16"/>
    </location>
</feature>
<sequence>MKSFAILALIAGSAFAAPASSGCADAAAAAGNGTLTGDSCTAARTQLVDGIQANLDIQAQELKGIECLQKEVGTAKFKAEQTSVLAIQQKGIDIRAKNQQLAKEINSPAAAGLNIVAGAQVKEMMQVMSLTGTAEADDATLKTLVQEVQDGTKQNQKNLADAKSTKC</sequence>
<dbReference type="OrthoDB" id="3638982at2759"/>
<keyword evidence="1" id="KW-0732">Signal</keyword>
<evidence type="ECO:0000256" key="1">
    <source>
        <dbReference type="SAM" id="SignalP"/>
    </source>
</evidence>
<evidence type="ECO:0000313" key="3">
    <source>
        <dbReference type="Proteomes" id="UP000001067"/>
    </source>
</evidence>
<gene>
    <name evidence="2" type="ORF">PTT_07998</name>
</gene>
<proteinExistence type="predicted"/>
<name>E3RIV3_PYRTT</name>
<dbReference type="AlphaFoldDB" id="E3RIV3"/>
<dbReference type="PROSITE" id="PS51257">
    <property type="entry name" value="PROKAR_LIPOPROTEIN"/>
    <property type="match status" value="1"/>
</dbReference>
<dbReference type="eggNOG" id="ENOG502T2SE">
    <property type="taxonomic scope" value="Eukaryota"/>
</dbReference>
<reference evidence="2 3" key="1">
    <citation type="journal article" date="2010" name="Genome Biol.">
        <title>A first genome assembly of the barley fungal pathogen Pyrenophora teres f. teres.</title>
        <authorList>
            <person name="Ellwood S.R."/>
            <person name="Liu Z."/>
            <person name="Syme R.A."/>
            <person name="Lai Z."/>
            <person name="Hane J.K."/>
            <person name="Keiper F."/>
            <person name="Moffat C.S."/>
            <person name="Oliver R.P."/>
            <person name="Friesen T.L."/>
        </authorList>
    </citation>
    <scope>NUCLEOTIDE SEQUENCE [LARGE SCALE GENOMIC DNA]</scope>
    <source>
        <strain evidence="2 3">0-1</strain>
    </source>
</reference>
<evidence type="ECO:0000313" key="2">
    <source>
        <dbReference type="EMBL" id="EFQ94358.1"/>
    </source>
</evidence>
<organism evidence="3">
    <name type="scientific">Pyrenophora teres f. teres (strain 0-1)</name>
    <name type="common">Barley net blotch fungus</name>
    <name type="synonym">Drechslera teres f. teres</name>
    <dbReference type="NCBI Taxonomy" id="861557"/>
    <lineage>
        <taxon>Eukaryota</taxon>
        <taxon>Fungi</taxon>
        <taxon>Dikarya</taxon>
        <taxon>Ascomycota</taxon>
        <taxon>Pezizomycotina</taxon>
        <taxon>Dothideomycetes</taxon>
        <taxon>Pleosporomycetidae</taxon>
        <taxon>Pleosporales</taxon>
        <taxon>Pleosporineae</taxon>
        <taxon>Pleosporaceae</taxon>
        <taxon>Pyrenophora</taxon>
    </lineage>
</organism>
<protein>
    <submittedName>
        <fullName evidence="2">Uncharacterized protein</fullName>
    </submittedName>
</protein>
<dbReference type="EMBL" id="GL533365">
    <property type="protein sequence ID" value="EFQ94358.1"/>
    <property type="molecule type" value="Genomic_DNA"/>
</dbReference>
<accession>E3RIV3</accession>
<feature type="chain" id="PRO_5003180492" evidence="1">
    <location>
        <begin position="17"/>
        <end position="167"/>
    </location>
</feature>
<dbReference type="Proteomes" id="UP000001067">
    <property type="component" value="Unassembled WGS sequence"/>
</dbReference>